<accession>A0AAX4JPQ2</accession>
<reference evidence="3 4" key="1">
    <citation type="submission" date="2024-01" db="EMBL/GenBank/DDBJ databases">
        <title>Comparative genomics of Cryptococcus and Kwoniella reveals pathogenesis evolution and contrasting modes of karyotype evolution via chromosome fusion or intercentromeric recombination.</title>
        <authorList>
            <person name="Coelho M.A."/>
            <person name="David-Palma M."/>
            <person name="Shea T."/>
            <person name="Bowers K."/>
            <person name="McGinley-Smith S."/>
            <person name="Mohammad A.W."/>
            <person name="Gnirke A."/>
            <person name="Yurkov A.M."/>
            <person name="Nowrousian M."/>
            <person name="Sun S."/>
            <person name="Cuomo C.A."/>
            <person name="Heitman J."/>
        </authorList>
    </citation>
    <scope>NUCLEOTIDE SEQUENCE [LARGE SCALE GENOMIC DNA]</scope>
    <source>
        <strain evidence="3 4">CBS 6074</strain>
    </source>
</reference>
<feature type="region of interest" description="Disordered" evidence="1">
    <location>
        <begin position="93"/>
        <end position="115"/>
    </location>
</feature>
<organism evidence="3 4">
    <name type="scientific">Kwoniella dendrophila CBS 6074</name>
    <dbReference type="NCBI Taxonomy" id="1295534"/>
    <lineage>
        <taxon>Eukaryota</taxon>
        <taxon>Fungi</taxon>
        <taxon>Dikarya</taxon>
        <taxon>Basidiomycota</taxon>
        <taxon>Agaricomycotina</taxon>
        <taxon>Tremellomycetes</taxon>
        <taxon>Tremellales</taxon>
        <taxon>Cryptococcaceae</taxon>
        <taxon>Kwoniella</taxon>
    </lineage>
</organism>
<feature type="signal peptide" evidence="2">
    <location>
        <begin position="1"/>
        <end position="19"/>
    </location>
</feature>
<evidence type="ECO:0000313" key="3">
    <source>
        <dbReference type="EMBL" id="WWC86443.1"/>
    </source>
</evidence>
<dbReference type="EMBL" id="CP144098">
    <property type="protein sequence ID" value="WWC86443.1"/>
    <property type="molecule type" value="Genomic_DNA"/>
</dbReference>
<keyword evidence="2" id="KW-0732">Signal</keyword>
<feature type="compositionally biased region" description="Low complexity" evidence="1">
    <location>
        <begin position="104"/>
        <end position="115"/>
    </location>
</feature>
<dbReference type="AlphaFoldDB" id="A0AAX4JPQ2"/>
<evidence type="ECO:0000256" key="1">
    <source>
        <dbReference type="SAM" id="MobiDB-lite"/>
    </source>
</evidence>
<gene>
    <name evidence="3" type="ORF">L201_001320</name>
</gene>
<keyword evidence="4" id="KW-1185">Reference proteome</keyword>
<protein>
    <recommendedName>
        <fullName evidence="5">Secreted protein</fullName>
    </recommendedName>
</protein>
<dbReference type="RefSeq" id="XP_066073206.1">
    <property type="nucleotide sequence ID" value="XM_066217109.1"/>
</dbReference>
<proteinExistence type="predicted"/>
<dbReference type="GeneID" id="91091992"/>
<evidence type="ECO:0000256" key="2">
    <source>
        <dbReference type="SAM" id="SignalP"/>
    </source>
</evidence>
<sequence>MLFTKSLITVLSLAPIVFSAPTLMNRQSNDDTSISDTIETASPAAIKSDDPLQTVITTDSEKTEPSMTVLSTNKITSDSSIKPTSFSSASFTSTKAESQISQNTPSKAISSSTSASPSALATESAGLHFTNKFPDQVKNGDSINVEWDGGKGPYILYTILNYPGLSNIRPNIIEESTNENSHEITINVDDSHDKSTVTIGIGSSSHSDQYKRITIPFYK</sequence>
<evidence type="ECO:0008006" key="5">
    <source>
        <dbReference type="Google" id="ProtNLM"/>
    </source>
</evidence>
<name>A0AAX4JPQ2_9TREE</name>
<evidence type="ECO:0000313" key="4">
    <source>
        <dbReference type="Proteomes" id="UP001355207"/>
    </source>
</evidence>
<dbReference type="Proteomes" id="UP001355207">
    <property type="component" value="Chromosome 1"/>
</dbReference>
<feature type="chain" id="PRO_5043758034" description="Secreted protein" evidence="2">
    <location>
        <begin position="20"/>
        <end position="219"/>
    </location>
</feature>